<evidence type="ECO:0000313" key="2">
    <source>
        <dbReference type="EMBL" id="KAG2621279.1"/>
    </source>
</evidence>
<name>A0A8T0UL93_PANVG</name>
<organism evidence="2 3">
    <name type="scientific">Panicum virgatum</name>
    <name type="common">Blackwell switchgrass</name>
    <dbReference type="NCBI Taxonomy" id="38727"/>
    <lineage>
        <taxon>Eukaryota</taxon>
        <taxon>Viridiplantae</taxon>
        <taxon>Streptophyta</taxon>
        <taxon>Embryophyta</taxon>
        <taxon>Tracheophyta</taxon>
        <taxon>Spermatophyta</taxon>
        <taxon>Magnoliopsida</taxon>
        <taxon>Liliopsida</taxon>
        <taxon>Poales</taxon>
        <taxon>Poaceae</taxon>
        <taxon>PACMAD clade</taxon>
        <taxon>Panicoideae</taxon>
        <taxon>Panicodae</taxon>
        <taxon>Paniceae</taxon>
        <taxon>Panicinae</taxon>
        <taxon>Panicum</taxon>
        <taxon>Panicum sect. Hiantes</taxon>
    </lineage>
</organism>
<feature type="region of interest" description="Disordered" evidence="1">
    <location>
        <begin position="1"/>
        <end position="30"/>
    </location>
</feature>
<reference evidence="2" key="1">
    <citation type="submission" date="2020-05" db="EMBL/GenBank/DDBJ databases">
        <title>WGS assembly of Panicum virgatum.</title>
        <authorList>
            <person name="Lovell J.T."/>
            <person name="Jenkins J."/>
            <person name="Shu S."/>
            <person name="Juenger T.E."/>
            <person name="Schmutz J."/>
        </authorList>
    </citation>
    <scope>NUCLEOTIDE SEQUENCE</scope>
    <source>
        <strain evidence="2">AP13</strain>
    </source>
</reference>
<comment type="caution">
    <text evidence="2">The sequence shown here is derived from an EMBL/GenBank/DDBJ whole genome shotgun (WGS) entry which is preliminary data.</text>
</comment>
<feature type="compositionally biased region" description="Low complexity" evidence="1">
    <location>
        <begin position="7"/>
        <end position="16"/>
    </location>
</feature>
<evidence type="ECO:0000313" key="3">
    <source>
        <dbReference type="Proteomes" id="UP000823388"/>
    </source>
</evidence>
<feature type="compositionally biased region" description="Low complexity" evidence="1">
    <location>
        <begin position="99"/>
        <end position="121"/>
    </location>
</feature>
<gene>
    <name evidence="2" type="ORF">PVAP13_3NG247200</name>
</gene>
<accession>A0A8T0UL93</accession>
<feature type="compositionally biased region" description="Polar residues" evidence="1">
    <location>
        <begin position="72"/>
        <end position="98"/>
    </location>
</feature>
<dbReference type="EMBL" id="CM029042">
    <property type="protein sequence ID" value="KAG2621279.1"/>
    <property type="molecule type" value="Genomic_DNA"/>
</dbReference>
<dbReference type="Proteomes" id="UP000823388">
    <property type="component" value="Chromosome 3N"/>
</dbReference>
<feature type="region of interest" description="Disordered" evidence="1">
    <location>
        <begin position="59"/>
        <end position="136"/>
    </location>
</feature>
<dbReference type="AlphaFoldDB" id="A0A8T0UL93"/>
<keyword evidence="3" id="KW-1185">Reference proteome</keyword>
<feature type="compositionally biased region" description="Polar residues" evidence="1">
    <location>
        <begin position="122"/>
        <end position="136"/>
    </location>
</feature>
<proteinExistence type="predicted"/>
<evidence type="ECO:0000256" key="1">
    <source>
        <dbReference type="SAM" id="MobiDB-lite"/>
    </source>
</evidence>
<protein>
    <submittedName>
        <fullName evidence="2">Uncharacterized protein</fullName>
    </submittedName>
</protein>
<sequence length="242" mass="26918">MGSLNPAAAAAAASSSGDWRRQCNPNARPRMRDTMLQTLRRYLPVEENIAAVTNHVEKQYQKCSHPDPAPSLPQQGNNPAYSSASILMSQQQSQQPDHSTLVQTSSLSSDDQSSTDDSQTSALHNTSGQSTTGQMHRMAIQSTTQSGIRHILLNTVQQPVNHQQQHPEPSMNQQFSVQQIEQTQQFLPQPATGELSNLHPNQTNNLLNQHETQDCMQPQHQEYAAFHSEDNIWECSTIAFTH</sequence>